<dbReference type="Pfam" id="PF04542">
    <property type="entry name" value="Sigma70_r2"/>
    <property type="match status" value="1"/>
</dbReference>
<dbReference type="PANTHER" id="PTHR43133:SF60">
    <property type="entry name" value="RNA POLYMERASE SIGMA FACTOR SIGV"/>
    <property type="match status" value="1"/>
</dbReference>
<dbReference type="InterPro" id="IPR039425">
    <property type="entry name" value="RNA_pol_sigma-70-like"/>
</dbReference>
<dbReference type="GO" id="GO:0003677">
    <property type="term" value="F:DNA binding"/>
    <property type="evidence" value="ECO:0007669"/>
    <property type="project" value="InterPro"/>
</dbReference>
<dbReference type="InterPro" id="IPR014284">
    <property type="entry name" value="RNA_pol_sigma-70_dom"/>
</dbReference>
<dbReference type="InterPro" id="IPR013249">
    <property type="entry name" value="RNA_pol_sigma70_r4_t2"/>
</dbReference>
<dbReference type="GO" id="GO:0006352">
    <property type="term" value="P:DNA-templated transcription initiation"/>
    <property type="evidence" value="ECO:0007669"/>
    <property type="project" value="InterPro"/>
</dbReference>
<evidence type="ECO:0000256" key="2">
    <source>
        <dbReference type="ARBA" id="ARBA00023015"/>
    </source>
</evidence>
<keyword evidence="8" id="KW-1185">Reference proteome</keyword>
<evidence type="ECO:0000256" key="4">
    <source>
        <dbReference type="ARBA" id="ARBA00023163"/>
    </source>
</evidence>
<dbReference type="OrthoDB" id="9795666at2"/>
<evidence type="ECO:0000256" key="1">
    <source>
        <dbReference type="ARBA" id="ARBA00010641"/>
    </source>
</evidence>
<dbReference type="RefSeq" id="WP_072852470.1">
    <property type="nucleotide sequence ID" value="NZ_FQVI01000013.1"/>
</dbReference>
<dbReference type="InterPro" id="IPR013324">
    <property type="entry name" value="RNA_pol_sigma_r3/r4-like"/>
</dbReference>
<dbReference type="SUPFAM" id="SSF88659">
    <property type="entry name" value="Sigma3 and sigma4 domains of RNA polymerase sigma factors"/>
    <property type="match status" value="1"/>
</dbReference>
<comment type="similarity">
    <text evidence="1">Belongs to the sigma-70 factor family. ECF subfamily.</text>
</comment>
<dbReference type="STRING" id="1122155.SAMN02745158_02626"/>
<dbReference type="EMBL" id="FQVI01000013">
    <property type="protein sequence ID" value="SHF12632.1"/>
    <property type="molecule type" value="Genomic_DNA"/>
</dbReference>
<keyword evidence="4" id="KW-0804">Transcription</keyword>
<evidence type="ECO:0000313" key="7">
    <source>
        <dbReference type="EMBL" id="SHF12632.1"/>
    </source>
</evidence>
<evidence type="ECO:0000313" key="8">
    <source>
        <dbReference type="Proteomes" id="UP000184245"/>
    </source>
</evidence>
<dbReference type="NCBIfam" id="TIGR02937">
    <property type="entry name" value="sigma70-ECF"/>
    <property type="match status" value="1"/>
</dbReference>
<organism evidence="7 8">
    <name type="scientific">Lactonifactor longoviformis DSM 17459</name>
    <dbReference type="NCBI Taxonomy" id="1122155"/>
    <lineage>
        <taxon>Bacteria</taxon>
        <taxon>Bacillati</taxon>
        <taxon>Bacillota</taxon>
        <taxon>Clostridia</taxon>
        <taxon>Eubacteriales</taxon>
        <taxon>Clostridiaceae</taxon>
        <taxon>Lactonifactor</taxon>
    </lineage>
</organism>
<keyword evidence="3" id="KW-0731">Sigma factor</keyword>
<dbReference type="PANTHER" id="PTHR43133">
    <property type="entry name" value="RNA POLYMERASE ECF-TYPE SIGMA FACTO"/>
    <property type="match status" value="1"/>
</dbReference>
<dbReference type="Gene3D" id="1.10.1740.10">
    <property type="match status" value="1"/>
</dbReference>
<dbReference type="InterPro" id="IPR007627">
    <property type="entry name" value="RNA_pol_sigma70_r2"/>
</dbReference>
<keyword evidence="2" id="KW-0805">Transcription regulation</keyword>
<accession>A0A1M4Z4H7</accession>
<name>A0A1M4Z4H7_9CLOT</name>
<dbReference type="SUPFAM" id="SSF88946">
    <property type="entry name" value="Sigma2 domain of RNA polymerase sigma factors"/>
    <property type="match status" value="1"/>
</dbReference>
<dbReference type="InterPro" id="IPR013325">
    <property type="entry name" value="RNA_pol_sigma_r2"/>
</dbReference>
<dbReference type="CDD" id="cd06171">
    <property type="entry name" value="Sigma70_r4"/>
    <property type="match status" value="1"/>
</dbReference>
<protein>
    <submittedName>
        <fullName evidence="7">RNA polymerase sigma-70 factor, ECF subfamily</fullName>
    </submittedName>
</protein>
<evidence type="ECO:0000259" key="6">
    <source>
        <dbReference type="Pfam" id="PF08281"/>
    </source>
</evidence>
<dbReference type="Gene3D" id="1.10.10.10">
    <property type="entry name" value="Winged helix-like DNA-binding domain superfamily/Winged helix DNA-binding domain"/>
    <property type="match status" value="1"/>
</dbReference>
<evidence type="ECO:0000259" key="5">
    <source>
        <dbReference type="Pfam" id="PF04542"/>
    </source>
</evidence>
<evidence type="ECO:0000256" key="3">
    <source>
        <dbReference type="ARBA" id="ARBA00023082"/>
    </source>
</evidence>
<dbReference type="InterPro" id="IPR036388">
    <property type="entry name" value="WH-like_DNA-bd_sf"/>
</dbReference>
<reference evidence="7 8" key="1">
    <citation type="submission" date="2016-11" db="EMBL/GenBank/DDBJ databases">
        <authorList>
            <person name="Jaros S."/>
            <person name="Januszkiewicz K."/>
            <person name="Wedrychowicz H."/>
        </authorList>
    </citation>
    <scope>NUCLEOTIDE SEQUENCE [LARGE SCALE GENOMIC DNA]</scope>
    <source>
        <strain evidence="7 8">DSM 17459</strain>
    </source>
</reference>
<sequence length="161" mass="18777">MRSENDVNSAVETYADMVQRICYYHLKNKADTEDIFQNVFLKYMLSDMEFQDEEHKKAWIIRVAVNACKDFLKSFFRQRTVPLDIMNETAVYPEDGEKEVFEAVLTLPGKYKDVIYLHYFEGYSAAEISTILGKRENTIYSLLSRGRGLLREKLGGEEFGE</sequence>
<gene>
    <name evidence="7" type="ORF">SAMN02745158_02626</name>
</gene>
<proteinExistence type="inferred from homology"/>
<feature type="domain" description="RNA polymerase sigma factor 70 region 4 type 2" evidence="6">
    <location>
        <begin position="100"/>
        <end position="147"/>
    </location>
</feature>
<dbReference type="AlphaFoldDB" id="A0A1M4Z4H7"/>
<dbReference type="GO" id="GO:0016987">
    <property type="term" value="F:sigma factor activity"/>
    <property type="evidence" value="ECO:0007669"/>
    <property type="project" value="UniProtKB-KW"/>
</dbReference>
<dbReference type="Pfam" id="PF08281">
    <property type="entry name" value="Sigma70_r4_2"/>
    <property type="match status" value="1"/>
</dbReference>
<feature type="domain" description="RNA polymerase sigma-70 region 2" evidence="5">
    <location>
        <begin position="11"/>
        <end position="74"/>
    </location>
</feature>
<dbReference type="Proteomes" id="UP000184245">
    <property type="component" value="Unassembled WGS sequence"/>
</dbReference>